<comment type="caution">
    <text evidence="3">The sequence shown here is derived from an EMBL/GenBank/DDBJ whole genome shotgun (WGS) entry which is preliminary data.</text>
</comment>
<dbReference type="EMBL" id="MCFH01000001">
    <property type="protein sequence ID" value="ORX60865.1"/>
    <property type="molecule type" value="Genomic_DNA"/>
</dbReference>
<keyword evidence="2" id="KW-0472">Membrane</keyword>
<dbReference type="Proteomes" id="UP000193719">
    <property type="component" value="Unassembled WGS sequence"/>
</dbReference>
<organism evidence="3 4">
    <name type="scientific">Piromyces finnis</name>
    <dbReference type="NCBI Taxonomy" id="1754191"/>
    <lineage>
        <taxon>Eukaryota</taxon>
        <taxon>Fungi</taxon>
        <taxon>Fungi incertae sedis</taxon>
        <taxon>Chytridiomycota</taxon>
        <taxon>Chytridiomycota incertae sedis</taxon>
        <taxon>Neocallimastigomycetes</taxon>
        <taxon>Neocallimastigales</taxon>
        <taxon>Neocallimastigaceae</taxon>
        <taxon>Piromyces</taxon>
    </lineage>
</organism>
<feature type="region of interest" description="Disordered" evidence="1">
    <location>
        <begin position="16"/>
        <end position="116"/>
    </location>
</feature>
<feature type="transmembrane region" description="Helical" evidence="2">
    <location>
        <begin position="631"/>
        <end position="658"/>
    </location>
</feature>
<feature type="transmembrane region" description="Helical" evidence="2">
    <location>
        <begin position="775"/>
        <end position="795"/>
    </location>
</feature>
<feature type="compositionally biased region" description="Low complexity" evidence="1">
    <location>
        <begin position="965"/>
        <end position="977"/>
    </location>
</feature>
<feature type="compositionally biased region" description="Low complexity" evidence="1">
    <location>
        <begin position="56"/>
        <end position="66"/>
    </location>
</feature>
<keyword evidence="4" id="KW-1185">Reference proteome</keyword>
<feature type="region of interest" description="Disordered" evidence="1">
    <location>
        <begin position="948"/>
        <end position="981"/>
    </location>
</feature>
<keyword evidence="2" id="KW-1133">Transmembrane helix</keyword>
<protein>
    <submittedName>
        <fullName evidence="3">Uncharacterized protein</fullName>
    </submittedName>
</protein>
<feature type="compositionally biased region" description="Polar residues" evidence="1">
    <location>
        <begin position="74"/>
        <end position="86"/>
    </location>
</feature>
<gene>
    <name evidence="3" type="ORF">BCR36DRAFT_314784</name>
</gene>
<reference evidence="3 4" key="2">
    <citation type="submission" date="2016-08" db="EMBL/GenBank/DDBJ databases">
        <title>Pervasive Adenine N6-methylation of Active Genes in Fungi.</title>
        <authorList>
            <consortium name="DOE Joint Genome Institute"/>
            <person name="Mondo S.J."/>
            <person name="Dannebaum R.O."/>
            <person name="Kuo R.C."/>
            <person name="Labutti K."/>
            <person name="Haridas S."/>
            <person name="Kuo A."/>
            <person name="Salamov A."/>
            <person name="Ahrendt S.R."/>
            <person name="Lipzen A."/>
            <person name="Sullivan W."/>
            <person name="Andreopoulos W.B."/>
            <person name="Clum A."/>
            <person name="Lindquist E."/>
            <person name="Daum C."/>
            <person name="Ramamoorthy G.K."/>
            <person name="Gryganskyi A."/>
            <person name="Culley D."/>
            <person name="Magnuson J.K."/>
            <person name="James T.Y."/>
            <person name="O'Malley M.A."/>
            <person name="Stajich J.E."/>
            <person name="Spatafora J.W."/>
            <person name="Visel A."/>
            <person name="Grigoriev I.V."/>
        </authorList>
    </citation>
    <scope>NUCLEOTIDE SEQUENCE [LARGE SCALE GENOMIC DNA]</scope>
    <source>
        <strain evidence="4">finn</strain>
    </source>
</reference>
<feature type="transmembrane region" description="Helical" evidence="2">
    <location>
        <begin position="877"/>
        <end position="897"/>
    </location>
</feature>
<evidence type="ECO:0000313" key="3">
    <source>
        <dbReference type="EMBL" id="ORX60865.1"/>
    </source>
</evidence>
<sequence length="1001" mass="116419">MISYRDWEHLVLNKKRKKEHKEYKIRKSSQQQDYTQNHEKNRIVSPPTSFLKNRKNNMNGNHSSNSNREEPSEYLSNSHNYNSSDIVLNETKDNNSNGNNNNNNKSKEENTTEVSMESLDASADITTQVNNNYIDYLKPNFYNSSTKLIKTDSGRHSYSSNSDLNIVDMNSYEDIFTNSISLISSVSSSVSSNIDVTEDDGTINNSVYSNNNNNNNNTNNYVNMPSEINIVSEEEENNNNIHSNYNSKELALNNSDVYNNPIMRRNPTKLEFKSLEEVEKEDNEKMDFKNATYESSTKSYDGRKHRHNSIYTLRVYFFFPNLIFYSRFFSYTFYFLDMILSFLLSLAYLPYVFLGFYIYGIIEMKKTIPEDQNGWVLENSFELLKGTCSFLLGSCGYLIYQSIKYYKVKAIIKKEKKKRKKTLKLTFYKKLKNKTYKKKEGNQLRGDTQISVISKNSDLILSHENSGSTHIQINSSSTIDNEASDISNIRRLNQHKTTENEVQFRDTDLQGMSISSLPPPSSSPQKINYHNRKTRKINKMDENVYWKPRLKHIYPQYTYWLKNNISNYFQIITIVIQVFQLINFPIEDIYNNPLLQISIHEVYKPIKWFTKVSNYFTSLFIVKKTPEASPFIFITIWWLTLILTVAYIIFYFMNYLIINKYVSRTEHPKLYRNIKRISGLKWNSCLIPIFNISYIAILFSYINTLSCLLNWNSSLTSATDRYERCLYVTMKPGFFINYFIIGFSISYLVLSAIVISNEPLSEPGMIAFTSRSVIIIKHTNLLIMIMYNILQIVVSEWKKSVIFHVIRCVGAIIVTILSVIYIAYVGTCYIRIVDAWRVYSQLLVVWACCISLIFAISPDGSNDAIFSIYKVFGREQSPAVLFSIGFIIISVIVFLCFRIYFNKHPGGVGEDGKPGHGTKSYTEAFLPRRNNVTISTLKNLLLNNIKHHKKHSSEEKKQNNEDQESFNSKKNSFNDSNPQLPVIPNPRLLYLQDEYKYITDD</sequence>
<accession>A0A1Y1VN83</accession>
<proteinExistence type="predicted"/>
<feature type="transmembrane region" description="Helical" evidence="2">
    <location>
        <begin position="339"/>
        <end position="362"/>
    </location>
</feature>
<evidence type="ECO:0000313" key="4">
    <source>
        <dbReference type="Proteomes" id="UP000193719"/>
    </source>
</evidence>
<keyword evidence="2" id="KW-0812">Transmembrane</keyword>
<feature type="transmembrane region" description="Helical" evidence="2">
    <location>
        <begin position="801"/>
        <end position="826"/>
    </location>
</feature>
<feature type="non-terminal residue" evidence="3">
    <location>
        <position position="1001"/>
    </location>
</feature>
<feature type="compositionally biased region" description="Low complexity" evidence="1">
    <location>
        <begin position="94"/>
        <end position="104"/>
    </location>
</feature>
<dbReference type="OrthoDB" id="441172at2759"/>
<reference evidence="3 4" key="1">
    <citation type="submission" date="2016-08" db="EMBL/GenBank/DDBJ databases">
        <title>Genomes of anaerobic fungi encode conserved fungal cellulosomes for biomass hydrolysis.</title>
        <authorList>
            <consortium name="DOE Joint Genome Institute"/>
            <person name="Haitjema C.H."/>
            <person name="Gilmore S.P."/>
            <person name="Henske J.K."/>
            <person name="Solomon K.V."/>
            <person name="De Groot R."/>
            <person name="Kuo A."/>
            <person name="Mondo S.J."/>
            <person name="Salamov A.A."/>
            <person name="Labutti K."/>
            <person name="Zhao Z."/>
            <person name="Chiniquy J."/>
            <person name="Barry K."/>
            <person name="Brewer H.M."/>
            <person name="Purvine S.O."/>
            <person name="Wright A.T."/>
            <person name="Boxma B."/>
            <person name="Van Alen T."/>
            <person name="Hackstein J.H."/>
            <person name="Baker S.E."/>
            <person name="Grigoriev I.V."/>
            <person name="O'Malley M.A."/>
        </authorList>
    </citation>
    <scope>NUCLEOTIDE SEQUENCE [LARGE SCALE GENOMIC DNA]</scope>
    <source>
        <strain evidence="4">finn</strain>
    </source>
</reference>
<feature type="transmembrane region" description="Helical" evidence="2">
    <location>
        <begin position="838"/>
        <end position="857"/>
    </location>
</feature>
<feature type="transmembrane region" description="Helical" evidence="2">
    <location>
        <begin position="735"/>
        <end position="755"/>
    </location>
</feature>
<evidence type="ECO:0000256" key="2">
    <source>
        <dbReference type="SAM" id="Phobius"/>
    </source>
</evidence>
<name>A0A1Y1VN83_9FUNG</name>
<dbReference type="AlphaFoldDB" id="A0A1Y1VN83"/>
<feature type="transmembrane region" description="Helical" evidence="2">
    <location>
        <begin position="679"/>
        <end position="702"/>
    </location>
</feature>
<feature type="transmembrane region" description="Helical" evidence="2">
    <location>
        <begin position="313"/>
        <end position="333"/>
    </location>
</feature>
<feature type="compositionally biased region" description="Basic residues" evidence="1">
    <location>
        <begin position="16"/>
        <end position="27"/>
    </location>
</feature>
<evidence type="ECO:0000256" key="1">
    <source>
        <dbReference type="SAM" id="MobiDB-lite"/>
    </source>
</evidence>